<dbReference type="GO" id="GO:0005085">
    <property type="term" value="F:guanyl-nucleotide exchange factor activity"/>
    <property type="evidence" value="ECO:0007669"/>
    <property type="project" value="InterPro"/>
</dbReference>
<keyword evidence="6" id="KW-0472">Membrane</keyword>
<evidence type="ECO:0000313" key="9">
    <source>
        <dbReference type="EMBL" id="CAD9239773.1"/>
    </source>
</evidence>
<dbReference type="InterPro" id="IPR035999">
    <property type="entry name" value="Sec7_dom_sf"/>
</dbReference>
<dbReference type="GO" id="GO:0015031">
    <property type="term" value="P:protein transport"/>
    <property type="evidence" value="ECO:0007669"/>
    <property type="project" value="UniProtKB-KW"/>
</dbReference>
<feature type="compositionally biased region" description="Low complexity" evidence="7">
    <location>
        <begin position="407"/>
        <end position="432"/>
    </location>
</feature>
<dbReference type="PANTHER" id="PTHR10663">
    <property type="entry name" value="GUANYL-NUCLEOTIDE EXCHANGE FACTOR"/>
    <property type="match status" value="1"/>
</dbReference>
<feature type="region of interest" description="Disordered" evidence="7">
    <location>
        <begin position="650"/>
        <end position="687"/>
    </location>
</feature>
<feature type="compositionally biased region" description="Basic and acidic residues" evidence="7">
    <location>
        <begin position="346"/>
        <end position="362"/>
    </location>
</feature>
<keyword evidence="3" id="KW-0813">Transport</keyword>
<dbReference type="Pfam" id="PF09324">
    <property type="entry name" value="Sec7-like_HDS"/>
    <property type="match status" value="1"/>
</dbReference>
<name>A0A7S1XIT6_9RHOD</name>
<dbReference type="Pfam" id="PF16213">
    <property type="entry name" value="DCB"/>
    <property type="match status" value="1"/>
</dbReference>
<feature type="compositionally biased region" description="Low complexity" evidence="7">
    <location>
        <begin position="84"/>
        <end position="93"/>
    </location>
</feature>
<proteinExistence type="predicted"/>
<dbReference type="Gene3D" id="1.10.1000.11">
    <property type="entry name" value="Arf Nucleotide-binding Site Opener,domain 2"/>
    <property type="match status" value="1"/>
</dbReference>
<organism evidence="9">
    <name type="scientific">Erythrolobus australicus</name>
    <dbReference type="NCBI Taxonomy" id="1077150"/>
    <lineage>
        <taxon>Eukaryota</taxon>
        <taxon>Rhodophyta</taxon>
        <taxon>Bangiophyceae</taxon>
        <taxon>Porphyridiales</taxon>
        <taxon>Porphyridiaceae</taxon>
        <taxon>Erythrolobus</taxon>
    </lineage>
</organism>
<evidence type="ECO:0000256" key="6">
    <source>
        <dbReference type="ARBA" id="ARBA00023136"/>
    </source>
</evidence>
<dbReference type="InterPro" id="IPR032629">
    <property type="entry name" value="DCB_dom"/>
</dbReference>
<dbReference type="GO" id="GO:0016020">
    <property type="term" value="C:membrane"/>
    <property type="evidence" value="ECO:0007669"/>
    <property type="project" value="UniProtKB-SubCell"/>
</dbReference>
<feature type="compositionally biased region" description="Low complexity" evidence="7">
    <location>
        <begin position="39"/>
        <end position="53"/>
    </location>
</feature>
<feature type="region of interest" description="Disordered" evidence="7">
    <location>
        <begin position="1909"/>
        <end position="1932"/>
    </location>
</feature>
<dbReference type="SUPFAM" id="SSF48371">
    <property type="entry name" value="ARM repeat"/>
    <property type="match status" value="1"/>
</dbReference>
<dbReference type="CDD" id="cd00171">
    <property type="entry name" value="Sec7"/>
    <property type="match status" value="1"/>
</dbReference>
<evidence type="ECO:0000259" key="8">
    <source>
        <dbReference type="PROSITE" id="PS50190"/>
    </source>
</evidence>
<feature type="compositionally biased region" description="Polar residues" evidence="7">
    <location>
        <begin position="1158"/>
        <end position="1177"/>
    </location>
</feature>
<evidence type="ECO:0000256" key="5">
    <source>
        <dbReference type="ARBA" id="ARBA00022927"/>
    </source>
</evidence>
<evidence type="ECO:0000256" key="7">
    <source>
        <dbReference type="SAM" id="MobiDB-lite"/>
    </source>
</evidence>
<evidence type="ECO:0000256" key="1">
    <source>
        <dbReference type="ARBA" id="ARBA00004370"/>
    </source>
</evidence>
<feature type="region of interest" description="Disordered" evidence="7">
    <location>
        <begin position="1158"/>
        <end position="1178"/>
    </location>
</feature>
<dbReference type="Pfam" id="PF20252">
    <property type="entry name" value="BIG2_C"/>
    <property type="match status" value="1"/>
</dbReference>
<feature type="compositionally biased region" description="Basic and acidic residues" evidence="7">
    <location>
        <begin position="14"/>
        <end position="38"/>
    </location>
</feature>
<feature type="region of interest" description="Disordered" evidence="7">
    <location>
        <begin position="1"/>
        <end position="125"/>
    </location>
</feature>
<dbReference type="GO" id="GO:0032012">
    <property type="term" value="P:regulation of ARF protein signal transduction"/>
    <property type="evidence" value="ECO:0007669"/>
    <property type="project" value="InterPro"/>
</dbReference>
<dbReference type="InterPro" id="IPR015403">
    <property type="entry name" value="Mon2/Sec7/BIG1-like_HDS"/>
</dbReference>
<dbReference type="InterPro" id="IPR023394">
    <property type="entry name" value="Sec7_C_sf"/>
</dbReference>
<evidence type="ECO:0000256" key="2">
    <source>
        <dbReference type="ARBA" id="ARBA00004496"/>
    </source>
</evidence>
<keyword evidence="4" id="KW-0963">Cytoplasm</keyword>
<feature type="region of interest" description="Disordered" evidence="7">
    <location>
        <begin position="341"/>
        <end position="367"/>
    </location>
</feature>
<dbReference type="Gene3D" id="1.10.220.20">
    <property type="match status" value="1"/>
</dbReference>
<feature type="domain" description="SEC7" evidence="8">
    <location>
        <begin position="704"/>
        <end position="892"/>
    </location>
</feature>
<dbReference type="InterPro" id="IPR032691">
    <property type="entry name" value="Mon2/Sec7/BIG1-like_HUS"/>
</dbReference>
<comment type="subcellular location">
    <subcellularLocation>
        <location evidence="2">Cytoplasm</location>
    </subcellularLocation>
    <subcellularLocation>
        <location evidence="1">Membrane</location>
    </subcellularLocation>
</comment>
<dbReference type="InterPro" id="IPR046455">
    <property type="entry name" value="Sec7/BIG1-like_C"/>
</dbReference>
<dbReference type="Pfam" id="PF12783">
    <property type="entry name" value="Sec7-like_HUS"/>
    <property type="match status" value="1"/>
</dbReference>
<dbReference type="InterPro" id="IPR000904">
    <property type="entry name" value="Sec7_dom"/>
</dbReference>
<feature type="region of interest" description="Disordered" evidence="7">
    <location>
        <begin position="406"/>
        <end position="432"/>
    </location>
</feature>
<reference evidence="9" key="1">
    <citation type="submission" date="2021-01" db="EMBL/GenBank/DDBJ databases">
        <authorList>
            <person name="Corre E."/>
            <person name="Pelletier E."/>
            <person name="Niang G."/>
            <person name="Scheremetjew M."/>
            <person name="Finn R."/>
            <person name="Kale V."/>
            <person name="Holt S."/>
            <person name="Cochrane G."/>
            <person name="Meng A."/>
            <person name="Brown T."/>
            <person name="Cohen L."/>
        </authorList>
    </citation>
    <scope>NUCLEOTIDE SEQUENCE</scope>
    <source>
        <strain evidence="9">CCMP3124</strain>
    </source>
</reference>
<dbReference type="Pfam" id="PF01369">
    <property type="entry name" value="Sec7"/>
    <property type="match status" value="1"/>
</dbReference>
<evidence type="ECO:0000256" key="3">
    <source>
        <dbReference type="ARBA" id="ARBA00022448"/>
    </source>
</evidence>
<feature type="region of interest" description="Disordered" evidence="7">
    <location>
        <begin position="591"/>
        <end position="617"/>
    </location>
</feature>
<gene>
    <name evidence="9" type="ORF">EAUS1353_LOCUS1511</name>
</gene>
<dbReference type="SUPFAM" id="SSF48425">
    <property type="entry name" value="Sec7 domain"/>
    <property type="match status" value="1"/>
</dbReference>
<dbReference type="EMBL" id="HBGI01002310">
    <property type="protein sequence ID" value="CAD9239773.1"/>
    <property type="molecule type" value="Transcribed_RNA"/>
</dbReference>
<dbReference type="SMART" id="SM00222">
    <property type="entry name" value="Sec7"/>
    <property type="match status" value="1"/>
</dbReference>
<dbReference type="FunFam" id="1.10.1000.11:FF:000003">
    <property type="entry name" value="Brefeldin A-inhibited guanine nucleotide-exchange protein 1"/>
    <property type="match status" value="1"/>
</dbReference>
<feature type="compositionally biased region" description="Basic and acidic residues" evidence="7">
    <location>
        <begin position="607"/>
        <end position="617"/>
    </location>
</feature>
<protein>
    <recommendedName>
        <fullName evidence="8">SEC7 domain-containing protein</fullName>
    </recommendedName>
</protein>
<dbReference type="PROSITE" id="PS50190">
    <property type="entry name" value="SEC7"/>
    <property type="match status" value="1"/>
</dbReference>
<dbReference type="GO" id="GO:0005737">
    <property type="term" value="C:cytoplasm"/>
    <property type="evidence" value="ECO:0007669"/>
    <property type="project" value="UniProtKB-SubCell"/>
</dbReference>
<feature type="compositionally biased region" description="Low complexity" evidence="7">
    <location>
        <begin position="104"/>
        <end position="118"/>
    </location>
</feature>
<sequence>MAGLPRAAEEDERDQQKQEGRARDDGGKRPEPTAKPEAEAQAEAQAELQAEMQAEAEVEAGAEASAKATDSSVAADERRSENDAANTARARAVAGERRQHSDDAASSASESSAAQSVSLNEDAQVDTARSTSYVVSAERTATLMQIVERLCEKTVRLATSKRYKPLRDVVREMLRENRLLAGAVRERASVNVQVLEAASSKTLAAIEAGLRSSKVAVLDVTLESVHKLLEAGFLGTSDASCDPLCIDFAPNRERLSVILELACGALASGEDVVYTRIVQTLLAAFKNCAQGLHSATMLACVRSVFNIHLNARSTSVRGSAKAAIAQMVHLKYSKLNTTRLPAPTQREAKEPLARARGEDAVARSRSASSTLAPTIPLQSGEALAMTDAYLLFRALCKLSAKQDTVPSNGAADGAGSDAPGDGSSSSSNENASGSAKVRSTVLALELLRLALSTAADSMIADDRFVLGLRSYLLPSVLTNCLSTSVDVAIAAIELAEEVILRRSLRPFVKSEIGVLLTSVVFRFLEMPSAGAQRRRASLRLLRKLCSDAQTLMDLFVNYDCDLSAPQICSRASSVLSAVIAALYSSTSDFHRAGTESSEVPPGSHHAPSSEDRRDRENWKEGIEAIAAAIKSLRLWCHDFEAQHRALLGRSGANPAAEDSASGIAERSKHGQNGSLPRTPAASSVDHPDVMASHANDEAVASQPRFIEALRVKRKIEDGVNKFNAKPKAGIEYLLQCDIIPEKTPVAVARYLRNTEGLDATMIGEYLGEADAFNVEVMHAFTDTFDFRGLEFDRAIRKYLASFRLPGEAQKIDRIMEKFASAYCGHNEEAFANADTGYVLAYSIIMLNTDAHNPQVKNKMTKEGFLRNNRGIDDGADLPADFLGGIYDRIVEHEIKLSDGAKDKASDAALSASSAAGSSATDALDPALRAELFRRESERLLNETRVLFQSRAKSSAGGDEREDVYYTASNVRYARLLFEIVSDSFLSALALILVREKKDRSIISTCIESFEHALALIALFGMKVEQARWISALSQIGIGVGRLDALRVKNIECLQLIVRFVNEFAREEESAQAEKRNVNAAFSLRTASDRDADSTRSDAETEYLDWSSIVRAISVFQRIRAVALGQASRYTLTPKTTAAGILFCGRERSHHLTPELTSGYETQQSNWPGATAGDSSADTEPRAFAPSVSFSAIDASVAEVAVEIADEELEFLFRESHLLSIERLVELAKALVRVTEEELKGELPINSQLQQEVARQKVNSATKAPKLFSLQKVVEIVRYNMAARTRREWTMLWDVLQPLFLFACTHENEQVAMLSIEVLSSLGRAFILKDELDNFSYQRVFLRPLETAFGRLSARPALRNHLLSQTAALVNARGQYLRSGWKSVFGLLAAAADERNSDIMQRAFTILESIVKQHFGVYRHALLDGVSGLAAFSRCPTSASVALSALGYLGVTCVELLANGSIFRDEASSARDPMTPGISALASNDDIRSATVLIFKGSNEAHIAAWFPVLTSLAVCISDERLPVRSEAKTLLFRVLSQQGRQFDVDLWSLVFKGVVLPIFDDIRHASSSSDGQSATSTASVPADVAQWASTTGAECLLALVTVVAGNFTELRIFLPKILAMLRHWICLQHEVLAKEGVQCFQALVEQCRDSLLPSEWDAIIDLIVDLFRATLPVELFSPFGSMNDAVAASRSLSRHVSMRRMSSGAHAQRAQRPLDNRFEAEGVAEHAHADTAVNQEPNEEAQDAMHRRDADEAQAFKSAADSSAHDEKKYIDFKVVRTKCVVQLLLLDLAFKAVVSESYPALSTRQIIRLVDAVEESYLFAKEFNLNFELRFALWRAGFMNQIPNLLKQEMNGMNAVLHMMFWLCLDRFKDNGLAVPQIEPRLVALCERVMVALVQRAPASAPSALARATPASDSAVPEDVSAGKRSGISTSTSVEDVNGAFEHVELDEGSEAYQQRMRELPALIPAVAHIIHRLCELREASFQKYIQRFFNLIVALVEHDAKPIREAISHLMRIRFGPMLLERDENAADSSGGPSLSHSASMQFGREKYYGVELPRGIRIVVFSVDGTNNVARAVTALESTLRLKLPQVLGVRYERDENAMLVYGSMSAEELYPFVVSSITDSSVGLLSDGVPDRLRPVERKK</sequence>
<dbReference type="InterPro" id="IPR016024">
    <property type="entry name" value="ARM-type_fold"/>
</dbReference>
<accession>A0A7S1XIT6</accession>
<dbReference type="PANTHER" id="PTHR10663:SF375">
    <property type="entry name" value="LD29171P"/>
    <property type="match status" value="1"/>
</dbReference>
<keyword evidence="5" id="KW-0653">Protein transport</keyword>
<evidence type="ECO:0000256" key="4">
    <source>
        <dbReference type="ARBA" id="ARBA00022490"/>
    </source>
</evidence>
<feature type="region of interest" description="Disordered" evidence="7">
    <location>
        <begin position="1726"/>
        <end position="1761"/>
    </location>
</feature>
<feature type="compositionally biased region" description="Basic and acidic residues" evidence="7">
    <location>
        <begin position="94"/>
        <end position="103"/>
    </location>
</feature>